<accession>A0A915U473</accession>
<sequence length="488" mass="54065">MNKMYRTTLTVFSAALLMVGGQAMAAEVPEDHAEISGPFATPMDVTRACLECHEDAASEVMRSSHWTWAREQELEGKGKVVRGKKNAINNFCISIKSNWPRCTSCHVGYGWKDDTFDFTDESRVDCLACHDTTGTYNKAKDAPAGAGMPAGYTGNPKFDKKPVDLVKVAQNAGKPSRLNCLICHANGGGGNNVKHGDIDMSLVKPSKEIDVHMAADGNNFACQECHATEQHNIKGNALLVSPGGDNPVNCTDCHDAAPHKNSPVRGTLNKHAKRVACQTCHIPFFAKKDATKMSWDWSKAQDPKTLPKDKRIIKEHGHKVYIFKKGKFVYEQKVMPTYAWYNGKAGAYQLGDRIDPTVPTKLNYPLGSKDDPDAKLMPFKVHKGNQIYDTRNKYLIVPKVWGPKGDPDAYWVNFDWKKAAAAGMKAAGLKFSGEYGFAPTLTYWPINHQVSPAKDALRCRDCHGPEGRMDWKALGYEMDPKDAKLKRK</sequence>
<name>A0A915U473_9BACT</name>
<dbReference type="SUPFAM" id="SSF48695">
    <property type="entry name" value="Multiheme cytochromes"/>
    <property type="match status" value="1"/>
</dbReference>
<dbReference type="Pfam" id="PF13435">
    <property type="entry name" value="Cytochrome_C554"/>
    <property type="match status" value="1"/>
</dbReference>
<gene>
    <name evidence="4" type="primary">otr</name>
    <name evidence="4" type="ORF">GF1_28330</name>
</gene>
<dbReference type="GO" id="GO:0016491">
    <property type="term" value="F:oxidoreductase activity"/>
    <property type="evidence" value="ECO:0007669"/>
    <property type="project" value="TreeGrafter"/>
</dbReference>
<feature type="chain" id="PRO_5037919171" evidence="2">
    <location>
        <begin position="26"/>
        <end position="488"/>
    </location>
</feature>
<dbReference type="AlphaFoldDB" id="A0A915U473"/>
<protein>
    <submittedName>
        <fullName evidence="4">Cytochrome c</fullName>
    </submittedName>
</protein>
<dbReference type="InterPro" id="IPR051829">
    <property type="entry name" value="Multiheme_Cytochr_ET"/>
</dbReference>
<dbReference type="PANTHER" id="PTHR35038:SF5">
    <property type="entry name" value="CYTOCHROME C-TYPE PROTEIN NRFB"/>
    <property type="match status" value="1"/>
</dbReference>
<dbReference type="PIRSF" id="PIRSF039014">
    <property type="entry name" value="OTR_cyc"/>
    <property type="match status" value="1"/>
</dbReference>
<evidence type="ECO:0000259" key="3">
    <source>
        <dbReference type="Pfam" id="PF13435"/>
    </source>
</evidence>
<feature type="domain" description="Cytochrome c-552/4" evidence="3">
    <location>
        <begin position="48"/>
        <end position="130"/>
    </location>
</feature>
<evidence type="ECO:0000256" key="1">
    <source>
        <dbReference type="ARBA" id="ARBA00022729"/>
    </source>
</evidence>
<reference evidence="4" key="1">
    <citation type="submission" date="2020-12" db="EMBL/GenBank/DDBJ databases">
        <title>Desulfobium dissulfuricans gen. nov., sp. nov., a novel mesophilic, sulfate-reducing bacterium isolated from a deep-sea hydrothermal vent.</title>
        <authorList>
            <person name="Hashimoto Y."/>
            <person name="Tame A."/>
            <person name="Sawayama S."/>
            <person name="Miyazaki J."/>
            <person name="Takai K."/>
            <person name="Nakagawa S."/>
        </authorList>
    </citation>
    <scope>NUCLEOTIDE SEQUENCE</scope>
    <source>
        <strain evidence="4">GF1</strain>
    </source>
</reference>
<dbReference type="PANTHER" id="PTHR35038">
    <property type="entry name" value="DISSIMILATORY SULFITE REDUCTASE SIRA"/>
    <property type="match status" value="1"/>
</dbReference>
<dbReference type="Gene3D" id="1.10.1130.10">
    <property type="entry name" value="Flavocytochrome C3, Chain A"/>
    <property type="match status" value="1"/>
</dbReference>
<dbReference type="InterPro" id="IPR023155">
    <property type="entry name" value="Cyt_c-552/4"/>
</dbReference>
<evidence type="ECO:0000313" key="5">
    <source>
        <dbReference type="Proteomes" id="UP001063350"/>
    </source>
</evidence>
<dbReference type="CDD" id="cd08168">
    <property type="entry name" value="Cytochrom_C3"/>
    <property type="match status" value="1"/>
</dbReference>
<feature type="signal peptide" evidence="2">
    <location>
        <begin position="1"/>
        <end position="25"/>
    </location>
</feature>
<dbReference type="InterPro" id="IPR024673">
    <property type="entry name" value="Octahem_Cyt_c"/>
</dbReference>
<evidence type="ECO:0000313" key="4">
    <source>
        <dbReference type="EMBL" id="BCO10457.1"/>
    </source>
</evidence>
<dbReference type="NCBIfam" id="TIGR04315">
    <property type="entry name" value="octaheme_Shew"/>
    <property type="match status" value="1"/>
</dbReference>
<dbReference type="Pfam" id="PF11783">
    <property type="entry name" value="Cytochrome_cB"/>
    <property type="match status" value="1"/>
</dbReference>
<dbReference type="Proteomes" id="UP001063350">
    <property type="component" value="Chromosome"/>
</dbReference>
<proteinExistence type="predicted"/>
<dbReference type="InterPro" id="IPR036280">
    <property type="entry name" value="Multihaem_cyt_sf"/>
</dbReference>
<keyword evidence="1 2" id="KW-0732">Signal</keyword>
<organism evidence="4 5">
    <name type="scientific">Desulfolithobacter dissulfuricans</name>
    <dbReference type="NCBI Taxonomy" id="2795293"/>
    <lineage>
        <taxon>Bacteria</taxon>
        <taxon>Pseudomonadati</taxon>
        <taxon>Thermodesulfobacteriota</taxon>
        <taxon>Desulfobulbia</taxon>
        <taxon>Desulfobulbales</taxon>
        <taxon>Desulfobulbaceae</taxon>
        <taxon>Desulfolithobacter</taxon>
    </lineage>
</organism>
<dbReference type="RefSeq" id="WP_267927186.1">
    <property type="nucleotide sequence ID" value="NZ_AP024233.1"/>
</dbReference>
<evidence type="ECO:0000256" key="2">
    <source>
        <dbReference type="SAM" id="SignalP"/>
    </source>
</evidence>
<keyword evidence="5" id="KW-1185">Reference proteome</keyword>
<dbReference type="EMBL" id="AP024233">
    <property type="protein sequence ID" value="BCO10457.1"/>
    <property type="molecule type" value="Genomic_DNA"/>
</dbReference>
<dbReference type="KEGG" id="ddu:GF1_28330"/>